<protein>
    <submittedName>
        <fullName evidence="1">Uncharacterized protein</fullName>
    </submittedName>
</protein>
<dbReference type="EMBL" id="CAKOGP040002295">
    <property type="protein sequence ID" value="CAJ1966531.1"/>
    <property type="molecule type" value="Genomic_DNA"/>
</dbReference>
<keyword evidence="2" id="KW-1185">Reference proteome</keyword>
<proteinExistence type="predicted"/>
<reference evidence="1" key="1">
    <citation type="submission" date="2023-08" db="EMBL/GenBank/DDBJ databases">
        <authorList>
            <person name="Audoor S."/>
            <person name="Bilcke G."/>
        </authorList>
    </citation>
    <scope>NUCLEOTIDE SEQUENCE</scope>
</reference>
<comment type="caution">
    <text evidence="1">The sequence shown here is derived from an EMBL/GenBank/DDBJ whole genome shotgun (WGS) entry which is preliminary data.</text>
</comment>
<gene>
    <name evidence="1" type="ORF">CYCCA115_LOCUS22114</name>
</gene>
<accession>A0AAD2GA26</accession>
<dbReference type="AlphaFoldDB" id="A0AAD2GA26"/>
<evidence type="ECO:0000313" key="1">
    <source>
        <dbReference type="EMBL" id="CAJ1966531.1"/>
    </source>
</evidence>
<organism evidence="1 2">
    <name type="scientific">Cylindrotheca closterium</name>
    <dbReference type="NCBI Taxonomy" id="2856"/>
    <lineage>
        <taxon>Eukaryota</taxon>
        <taxon>Sar</taxon>
        <taxon>Stramenopiles</taxon>
        <taxon>Ochrophyta</taxon>
        <taxon>Bacillariophyta</taxon>
        <taxon>Bacillariophyceae</taxon>
        <taxon>Bacillariophycidae</taxon>
        <taxon>Bacillariales</taxon>
        <taxon>Bacillariaceae</taxon>
        <taxon>Cylindrotheca</taxon>
    </lineage>
</organism>
<sequence>MEWPTDRTSGTAMAVWRHAAEAALVDITQDREKITPAIENFKQSLAACENFRTEYRNIIEEFVTIMASASNEQALDMAQAGIDALHSLMIYRLDSHTAVPAKDAFVVTSSYEKLRTVHIQGTQEIDSSDFQLPLVNPANIKEELYGHGACAQVDAWQQYGVLETSASVYAKTALVSRSLPSVAHRKKFCLLGCTSELGPARSLLLIPGAEVLGVCRGGEKYTSLLQYVEARSPVTTRLTVPENGADILTQGPEIAQWILDQTKSEDTLVLMPLAYADGEMNVRLCVAMDLIMQRITRQRRKAIVYQYSTPTQVLVLPPMAASAAQNRLGKRPTWEKFTSSLSLGNWLQPSLPESNNDYCILNGIATAQGPNYILAKTLQMWRCMIAYYRDDLCVSAPFAPICRTRSVVAYKSIAIVLEGMHHFEPMLAFDASVASSLMCAIMMSQIQVVNRPVPDMDENPFTLFWDGSAHGGVWTCPYTLESISTVNWMLGRTMYPKGYIPEAALAKEKTPEEKTKRTMAAIKALEEMEQSQFGKPMPECVRERLEFM</sequence>
<name>A0AAD2GA26_9STRA</name>
<dbReference type="Proteomes" id="UP001295423">
    <property type="component" value="Unassembled WGS sequence"/>
</dbReference>
<evidence type="ECO:0000313" key="2">
    <source>
        <dbReference type="Proteomes" id="UP001295423"/>
    </source>
</evidence>